<organism evidence="2">
    <name type="scientific">freshwater metagenome</name>
    <dbReference type="NCBI Taxonomy" id="449393"/>
    <lineage>
        <taxon>unclassified sequences</taxon>
        <taxon>metagenomes</taxon>
        <taxon>ecological metagenomes</taxon>
    </lineage>
</organism>
<reference evidence="2" key="1">
    <citation type="submission" date="2020-05" db="EMBL/GenBank/DDBJ databases">
        <authorList>
            <person name="Chiriac C."/>
            <person name="Salcher M."/>
            <person name="Ghai R."/>
            <person name="Kavagutti S V."/>
        </authorList>
    </citation>
    <scope>NUCLEOTIDE SEQUENCE</scope>
</reference>
<feature type="transmembrane region" description="Helical" evidence="1">
    <location>
        <begin position="248"/>
        <end position="273"/>
    </location>
</feature>
<keyword evidence="1" id="KW-0472">Membrane</keyword>
<dbReference type="GO" id="GO:0016811">
    <property type="term" value="F:hydrolase activity, acting on carbon-nitrogen (but not peptide) bonds, in linear amides"/>
    <property type="evidence" value="ECO:0007669"/>
    <property type="project" value="TreeGrafter"/>
</dbReference>
<dbReference type="SUPFAM" id="SSF102588">
    <property type="entry name" value="LmbE-like"/>
    <property type="match status" value="1"/>
</dbReference>
<dbReference type="PANTHER" id="PTHR12993">
    <property type="entry name" value="N-ACETYLGLUCOSAMINYL-PHOSPHATIDYLINOSITOL DE-N-ACETYLASE-RELATED"/>
    <property type="match status" value="1"/>
</dbReference>
<protein>
    <submittedName>
        <fullName evidence="2">Unannotated protein</fullName>
    </submittedName>
</protein>
<feature type="transmembrane region" description="Helical" evidence="1">
    <location>
        <begin position="285"/>
        <end position="305"/>
    </location>
</feature>
<proteinExistence type="predicted"/>
<evidence type="ECO:0000313" key="2">
    <source>
        <dbReference type="EMBL" id="CAB4608330.1"/>
    </source>
</evidence>
<dbReference type="Gene3D" id="3.40.50.10320">
    <property type="entry name" value="LmbE-like"/>
    <property type="match status" value="1"/>
</dbReference>
<keyword evidence="1" id="KW-1133">Transmembrane helix</keyword>
<name>A0A6J6H6G4_9ZZZZ</name>
<dbReference type="PANTHER" id="PTHR12993:SF26">
    <property type="entry name" value="1D-MYO-INOSITOL 2-ACETAMIDO-2-DEOXY-ALPHA-D-GLUCOPYRANOSIDE DEACETYLASE"/>
    <property type="match status" value="1"/>
</dbReference>
<evidence type="ECO:0000256" key="1">
    <source>
        <dbReference type="SAM" id="Phobius"/>
    </source>
</evidence>
<sequence length="376" mass="40944">MAKAKFAPKRLLIVHAHPDDESLFTGHVIADRIAAKSEVMVFTLTRGERGKVKLDELKPLEGDLAAMGSFRAAELMEALKAFGNVQHAFAGTRAYLDSGMRINPWGKPAKPRDLDELALAAAATTIIADDIVAKINEFKPDAVLTYNRRGGFGHPDHKMAHDATAMAIRKLAKQSRSRSPQFWVIAEPREQFDAEIGNAKTAPIKKAALEAHASQVAVNAETYSVVPGKEIRYDRPERIRKSSPSAFVGVRSAFTFLWAMPLGVLLALAGTMMHQVKANNGAQTPIGLIVALVMTVSLAIALRLLRRSRGALYLVTATLAATILWLAQRQPGGELFIPGNDAGNIWAYGSIGIFALVIMFPKIQPGAWRRSSRGHR</sequence>
<feature type="transmembrane region" description="Helical" evidence="1">
    <location>
        <begin position="346"/>
        <end position="363"/>
    </location>
</feature>
<feature type="transmembrane region" description="Helical" evidence="1">
    <location>
        <begin position="310"/>
        <end position="326"/>
    </location>
</feature>
<accession>A0A6J6H6G4</accession>
<dbReference type="Pfam" id="PF02585">
    <property type="entry name" value="PIG-L"/>
    <property type="match status" value="1"/>
</dbReference>
<dbReference type="InterPro" id="IPR024078">
    <property type="entry name" value="LmbE-like_dom_sf"/>
</dbReference>
<keyword evidence="1" id="KW-0812">Transmembrane</keyword>
<dbReference type="AlphaFoldDB" id="A0A6J6H6G4"/>
<gene>
    <name evidence="2" type="ORF">UFOPK1857_00250</name>
</gene>
<dbReference type="EMBL" id="CAEZUU010000031">
    <property type="protein sequence ID" value="CAB4608330.1"/>
    <property type="molecule type" value="Genomic_DNA"/>
</dbReference>
<dbReference type="InterPro" id="IPR003737">
    <property type="entry name" value="GlcNAc_PI_deacetylase-related"/>
</dbReference>